<comment type="subcellular location">
    <subcellularLocation>
        <location evidence="1">Nucleus</location>
    </subcellularLocation>
</comment>
<evidence type="ECO:0000256" key="2">
    <source>
        <dbReference type="ARBA" id="ARBA00023242"/>
    </source>
</evidence>
<dbReference type="GO" id="GO:0005634">
    <property type="term" value="C:nucleus"/>
    <property type="evidence" value="ECO:0007669"/>
    <property type="project" value="UniProtKB-SubCell"/>
</dbReference>
<protein>
    <recommendedName>
        <fullName evidence="4">Zn(2)-C6 fungal-type domain-containing protein</fullName>
    </recommendedName>
</protein>
<dbReference type="InterPro" id="IPR001138">
    <property type="entry name" value="Zn2Cys6_DnaBD"/>
</dbReference>
<keyword evidence="6" id="KW-1185">Reference proteome</keyword>
<name>A0A2D3UP36_9PEZI</name>
<dbReference type="GeneID" id="35606881"/>
<dbReference type="PANTHER" id="PTHR37534">
    <property type="entry name" value="TRANSCRIPTIONAL ACTIVATOR PROTEIN UGA3"/>
    <property type="match status" value="1"/>
</dbReference>
<dbReference type="PROSITE" id="PS00463">
    <property type="entry name" value="ZN2_CY6_FUNGAL_1"/>
    <property type="match status" value="1"/>
</dbReference>
<gene>
    <name evidence="5" type="ORF">RCC_12331</name>
</gene>
<dbReference type="InterPro" id="IPR036864">
    <property type="entry name" value="Zn2-C6_fun-type_DNA-bd_sf"/>
</dbReference>
<evidence type="ECO:0000256" key="1">
    <source>
        <dbReference type="ARBA" id="ARBA00004123"/>
    </source>
</evidence>
<evidence type="ECO:0000256" key="3">
    <source>
        <dbReference type="SAM" id="MobiDB-lite"/>
    </source>
</evidence>
<dbReference type="Gene3D" id="4.10.240.10">
    <property type="entry name" value="Zn(2)-C6 fungal-type DNA-binding domain"/>
    <property type="match status" value="1"/>
</dbReference>
<dbReference type="Pfam" id="PF00172">
    <property type="entry name" value="Zn_clus"/>
    <property type="match status" value="1"/>
</dbReference>
<reference evidence="5 6" key="1">
    <citation type="submission" date="2016-03" db="EMBL/GenBank/DDBJ databases">
        <authorList>
            <person name="Ploux O."/>
        </authorList>
    </citation>
    <scope>NUCLEOTIDE SEQUENCE [LARGE SCALE GENOMIC DNA]</scope>
    <source>
        <strain evidence="5 6">URUG2</strain>
    </source>
</reference>
<dbReference type="PANTHER" id="PTHR37534:SF46">
    <property type="entry name" value="ZN(II)2CYS6 TRANSCRIPTION FACTOR (EUROFUNG)"/>
    <property type="match status" value="1"/>
</dbReference>
<dbReference type="PROSITE" id="PS50048">
    <property type="entry name" value="ZN2_CY6_FUNGAL_2"/>
    <property type="match status" value="1"/>
</dbReference>
<evidence type="ECO:0000313" key="5">
    <source>
        <dbReference type="EMBL" id="CZT15488.1"/>
    </source>
</evidence>
<dbReference type="CDD" id="cd00067">
    <property type="entry name" value="GAL4"/>
    <property type="match status" value="1"/>
</dbReference>
<organism evidence="5 6">
    <name type="scientific">Ramularia collo-cygni</name>
    <dbReference type="NCBI Taxonomy" id="112498"/>
    <lineage>
        <taxon>Eukaryota</taxon>
        <taxon>Fungi</taxon>
        <taxon>Dikarya</taxon>
        <taxon>Ascomycota</taxon>
        <taxon>Pezizomycotina</taxon>
        <taxon>Dothideomycetes</taxon>
        <taxon>Dothideomycetidae</taxon>
        <taxon>Mycosphaerellales</taxon>
        <taxon>Mycosphaerellaceae</taxon>
        <taxon>Ramularia</taxon>
    </lineage>
</organism>
<dbReference type="SUPFAM" id="SSF57701">
    <property type="entry name" value="Zn2/Cys6 DNA-binding domain"/>
    <property type="match status" value="1"/>
</dbReference>
<dbReference type="AlphaFoldDB" id="A0A2D3UP36"/>
<keyword evidence="2" id="KW-0539">Nucleus</keyword>
<dbReference type="EMBL" id="FJUY01000001">
    <property type="protein sequence ID" value="CZT15488.1"/>
    <property type="molecule type" value="Genomic_DNA"/>
</dbReference>
<dbReference type="RefSeq" id="XP_023622384.1">
    <property type="nucleotide sequence ID" value="XM_023766616.1"/>
</dbReference>
<accession>A0A2D3UP36</accession>
<feature type="region of interest" description="Disordered" evidence="3">
    <location>
        <begin position="64"/>
        <end position="90"/>
    </location>
</feature>
<feature type="domain" description="Zn(2)-C6 fungal-type" evidence="4">
    <location>
        <begin position="12"/>
        <end position="42"/>
    </location>
</feature>
<evidence type="ECO:0000313" key="6">
    <source>
        <dbReference type="Proteomes" id="UP000225277"/>
    </source>
</evidence>
<proteinExistence type="predicted"/>
<sequence length="478" mass="53831">MSAPKRRVPEGSCWSCKKRRLKCDLRQPTCSKCEVSSVTCDYSQKPIQWVGGAAFRGLLKSIGPPPVTEHNSTTHNDPHRPRSACSSPQQSSIYTAISSPMMPESLVSYFTHAVWPRFQLSGQIISLDEDMLVHESALRDAVLAVAQAHHHLLLKSEESVMAKPGGQTRRQARQVALSRFRTRIERGVESEEEASRLFQIVCMFCILDGMIYPDDQGNASEQHLRGGFSMLSSWSSIPLKMLLAGGLQAHLFSIFATVDLMHSLLDGTKPFFEPTMWFMFAGVQAWWGRLHPGDPFLAVLKLYSEMAFLGSIVYVRLPGLDGLRLAERCLEPILGSLRTGLPRSTTPDFTTPEDWNTFCSLYEASAAVYVYRALQNRRVDDETVQRIVRNAVSSIVDRPLPDMMAHCLIFPLLVIGSHCLYSQDQRAILDLISSSASYLAFGNLIVMMNLLREIWSQSNMNSNWWDMFRPISKNVFLF</sequence>
<dbReference type="InterPro" id="IPR021858">
    <property type="entry name" value="Fun_TF"/>
</dbReference>
<dbReference type="OrthoDB" id="3362851at2759"/>
<dbReference type="SMART" id="SM00066">
    <property type="entry name" value="GAL4"/>
    <property type="match status" value="1"/>
</dbReference>
<evidence type="ECO:0000259" key="4">
    <source>
        <dbReference type="PROSITE" id="PS50048"/>
    </source>
</evidence>
<dbReference type="Pfam" id="PF11951">
    <property type="entry name" value="Fungal_trans_2"/>
    <property type="match status" value="2"/>
</dbReference>
<dbReference type="Proteomes" id="UP000225277">
    <property type="component" value="Unassembled WGS sequence"/>
</dbReference>
<dbReference type="GO" id="GO:0000981">
    <property type="term" value="F:DNA-binding transcription factor activity, RNA polymerase II-specific"/>
    <property type="evidence" value="ECO:0007669"/>
    <property type="project" value="InterPro"/>
</dbReference>
<dbReference type="GO" id="GO:0008270">
    <property type="term" value="F:zinc ion binding"/>
    <property type="evidence" value="ECO:0007669"/>
    <property type="project" value="InterPro"/>
</dbReference>